<evidence type="ECO:0000256" key="1">
    <source>
        <dbReference type="ARBA" id="ARBA00023002"/>
    </source>
</evidence>
<protein>
    <submittedName>
        <fullName evidence="3">General stress protein 14</fullName>
    </submittedName>
</protein>
<dbReference type="RefSeq" id="WP_189459882.1">
    <property type="nucleotide sequence ID" value="NZ_BMYO01000004.1"/>
</dbReference>
<accession>A0ABQ3H031</accession>
<name>A0ABQ3H031_9NEIS</name>
<dbReference type="EMBL" id="BMYO01000004">
    <property type="protein sequence ID" value="GHD61941.1"/>
    <property type="molecule type" value="Genomic_DNA"/>
</dbReference>
<dbReference type="SUPFAM" id="SSF52218">
    <property type="entry name" value="Flavoproteins"/>
    <property type="match status" value="1"/>
</dbReference>
<dbReference type="InterPro" id="IPR029039">
    <property type="entry name" value="Flavoprotein-like_sf"/>
</dbReference>
<dbReference type="PANTHER" id="PTHR47307">
    <property type="entry name" value="GLUTATHIONE-REGULATED POTASSIUM-EFFLUX SYSTEM ANCILLARY PROTEIN KEFG"/>
    <property type="match status" value="1"/>
</dbReference>
<dbReference type="Proteomes" id="UP000604737">
    <property type="component" value="Unassembled WGS sequence"/>
</dbReference>
<organism evidence="3 4">
    <name type="scientific">Jeongeupia chitinilytica</name>
    <dbReference type="NCBI Taxonomy" id="1041641"/>
    <lineage>
        <taxon>Bacteria</taxon>
        <taxon>Pseudomonadati</taxon>
        <taxon>Pseudomonadota</taxon>
        <taxon>Betaproteobacteria</taxon>
        <taxon>Neisseriales</taxon>
        <taxon>Chitinibacteraceae</taxon>
        <taxon>Jeongeupia</taxon>
    </lineage>
</organism>
<feature type="domain" description="Flavodoxin-like fold" evidence="2">
    <location>
        <begin position="1"/>
        <end position="159"/>
    </location>
</feature>
<keyword evidence="4" id="KW-1185">Reference proteome</keyword>
<evidence type="ECO:0000259" key="2">
    <source>
        <dbReference type="Pfam" id="PF02525"/>
    </source>
</evidence>
<dbReference type="InterPro" id="IPR046980">
    <property type="entry name" value="KefG/KefF"/>
</dbReference>
<reference evidence="4" key="1">
    <citation type="journal article" date="2019" name="Int. J. Syst. Evol. Microbiol.">
        <title>The Global Catalogue of Microorganisms (GCM) 10K type strain sequencing project: providing services to taxonomists for standard genome sequencing and annotation.</title>
        <authorList>
            <consortium name="The Broad Institute Genomics Platform"/>
            <consortium name="The Broad Institute Genome Sequencing Center for Infectious Disease"/>
            <person name="Wu L."/>
            <person name="Ma J."/>
        </authorList>
    </citation>
    <scope>NUCLEOTIDE SEQUENCE [LARGE SCALE GENOMIC DNA]</scope>
    <source>
        <strain evidence="4">KCTC 23701</strain>
    </source>
</reference>
<dbReference type="PANTHER" id="PTHR47307:SF1">
    <property type="entry name" value="GLUTATHIONE-REGULATED POTASSIUM-EFFLUX SYSTEM ANCILLARY PROTEIN KEFG"/>
    <property type="match status" value="1"/>
</dbReference>
<evidence type="ECO:0000313" key="4">
    <source>
        <dbReference type="Proteomes" id="UP000604737"/>
    </source>
</evidence>
<dbReference type="Pfam" id="PF02525">
    <property type="entry name" value="Flavodoxin_2"/>
    <property type="match status" value="1"/>
</dbReference>
<proteinExistence type="predicted"/>
<dbReference type="InterPro" id="IPR003680">
    <property type="entry name" value="Flavodoxin_fold"/>
</dbReference>
<comment type="caution">
    <text evidence="3">The sequence shown here is derived from an EMBL/GenBank/DDBJ whole genome shotgun (WGS) entry which is preliminary data.</text>
</comment>
<gene>
    <name evidence="3" type="primary">ywrO</name>
    <name evidence="3" type="ORF">GCM10007350_17070</name>
</gene>
<sequence length="165" mass="18050">MRNLVILAHPHLGGSVVHARLAEMLAETGDVSLHHADTLISEGALDVDEEREACTHASRLVLQFPLYWFAPPASLKVWLDAVLDPAWALAEPKPLAGRTLQVVASYASPRWGESVPSVLLRPLIETARLCGMHWAEPLLLDVGEAPLAVIDPFAERYRALLDTVP</sequence>
<keyword evidence="1" id="KW-0560">Oxidoreductase</keyword>
<dbReference type="Gene3D" id="3.40.50.360">
    <property type="match status" value="1"/>
</dbReference>
<evidence type="ECO:0000313" key="3">
    <source>
        <dbReference type="EMBL" id="GHD61941.1"/>
    </source>
</evidence>